<reference evidence="4" key="1">
    <citation type="submission" date="2020-07" db="EMBL/GenBank/DDBJ databases">
        <title>Multicomponent nature underlies the extraordinary mechanical properties of spider dragline silk.</title>
        <authorList>
            <person name="Kono N."/>
            <person name="Nakamura H."/>
            <person name="Mori M."/>
            <person name="Yoshida Y."/>
            <person name="Ohtoshi R."/>
            <person name="Malay A.D."/>
            <person name="Moran D.A.P."/>
            <person name="Tomita M."/>
            <person name="Numata K."/>
            <person name="Arakawa K."/>
        </authorList>
    </citation>
    <scope>NUCLEOTIDE SEQUENCE</scope>
</reference>
<name>A0A8X6H6L6_TRICU</name>
<dbReference type="GO" id="GO:0051028">
    <property type="term" value="P:mRNA transport"/>
    <property type="evidence" value="ECO:0007669"/>
    <property type="project" value="UniProtKB-UniRule"/>
</dbReference>
<evidence type="ECO:0000313" key="4">
    <source>
        <dbReference type="EMBL" id="GFR18241.1"/>
    </source>
</evidence>
<dbReference type="AlphaFoldDB" id="A0A8X6H6L6"/>
<keyword evidence="2" id="KW-0539">Nucleus</keyword>
<dbReference type="InterPro" id="IPR032710">
    <property type="entry name" value="NTF2-like_dom_sf"/>
</dbReference>
<dbReference type="GO" id="GO:0005635">
    <property type="term" value="C:nuclear envelope"/>
    <property type="evidence" value="ECO:0007669"/>
    <property type="project" value="UniProtKB-ARBA"/>
</dbReference>
<sequence length="130" mass="15293">MWNLQYDQIGRTFVQQYYAYFDDPIQRAELSIFYQEDKSLMTFEGEGIFGRKKIMEKIQSLTFRKIAHSITSVDTQPMLDGGILINVLGQLKTDDDPPRTFHEIFVLKSLGDIFYVEHDIFRLSLHHLTQ</sequence>
<keyword evidence="1 2" id="KW-0963">Cytoplasm</keyword>
<feature type="domain" description="NTF2" evidence="3">
    <location>
        <begin position="9"/>
        <end position="123"/>
    </location>
</feature>
<protein>
    <recommendedName>
        <fullName evidence="2">NTF2-related export protein</fullName>
    </recommendedName>
</protein>
<organism evidence="4 5">
    <name type="scientific">Trichonephila clavata</name>
    <name type="common">Joro spider</name>
    <name type="synonym">Nephila clavata</name>
    <dbReference type="NCBI Taxonomy" id="2740835"/>
    <lineage>
        <taxon>Eukaryota</taxon>
        <taxon>Metazoa</taxon>
        <taxon>Ecdysozoa</taxon>
        <taxon>Arthropoda</taxon>
        <taxon>Chelicerata</taxon>
        <taxon>Arachnida</taxon>
        <taxon>Araneae</taxon>
        <taxon>Araneomorphae</taxon>
        <taxon>Entelegynae</taxon>
        <taxon>Araneoidea</taxon>
        <taxon>Nephilidae</taxon>
        <taxon>Trichonephila</taxon>
    </lineage>
</organism>
<dbReference type="PROSITE" id="PS50177">
    <property type="entry name" value="NTF2_DOMAIN"/>
    <property type="match status" value="1"/>
</dbReference>
<comment type="function">
    <text evidence="2">Has a role in nuclear-cytoplasmic transport of proteins and mRNAs.</text>
</comment>
<comment type="subcellular location">
    <subcellularLocation>
        <location evidence="2">Cytoplasm</location>
    </subcellularLocation>
    <subcellularLocation>
        <location evidence="2">Nucleus</location>
    </subcellularLocation>
</comment>
<dbReference type="SUPFAM" id="SSF54427">
    <property type="entry name" value="NTF2-like"/>
    <property type="match status" value="1"/>
</dbReference>
<proteinExistence type="predicted"/>
<dbReference type="InterPro" id="IPR045875">
    <property type="entry name" value="NTF2"/>
</dbReference>
<dbReference type="GO" id="GO:0006606">
    <property type="term" value="P:protein import into nucleus"/>
    <property type="evidence" value="ECO:0007669"/>
    <property type="project" value="UniProtKB-ARBA"/>
</dbReference>
<dbReference type="InterPro" id="IPR018222">
    <property type="entry name" value="Nuclear_transport_factor_2_euk"/>
</dbReference>
<keyword evidence="2" id="KW-0653">Protein transport</keyword>
<dbReference type="PANTHER" id="PTHR12612">
    <property type="entry name" value="NUCLEAR TRANSPORT FACTOR 2"/>
    <property type="match status" value="1"/>
</dbReference>
<dbReference type="Proteomes" id="UP000887116">
    <property type="component" value="Unassembled WGS sequence"/>
</dbReference>
<gene>
    <name evidence="4" type="primary">ntf2</name>
    <name evidence="4" type="ORF">TNCT_500501</name>
</gene>
<evidence type="ECO:0000313" key="5">
    <source>
        <dbReference type="Proteomes" id="UP000887116"/>
    </source>
</evidence>
<dbReference type="Pfam" id="PF02136">
    <property type="entry name" value="NTF2"/>
    <property type="match status" value="1"/>
</dbReference>
<dbReference type="Gene3D" id="3.10.450.50">
    <property type="match status" value="1"/>
</dbReference>
<dbReference type="GO" id="GO:0005737">
    <property type="term" value="C:cytoplasm"/>
    <property type="evidence" value="ECO:0007669"/>
    <property type="project" value="UniProtKB-SubCell"/>
</dbReference>
<dbReference type="OrthoDB" id="6507044at2759"/>
<evidence type="ECO:0000256" key="1">
    <source>
        <dbReference type="ARBA" id="ARBA00022490"/>
    </source>
</evidence>
<dbReference type="EMBL" id="BMAO01017767">
    <property type="protein sequence ID" value="GFR18241.1"/>
    <property type="molecule type" value="Genomic_DNA"/>
</dbReference>
<accession>A0A8X6H6L6</accession>
<dbReference type="CDD" id="cd00780">
    <property type="entry name" value="NTF2"/>
    <property type="match status" value="1"/>
</dbReference>
<keyword evidence="5" id="KW-1185">Reference proteome</keyword>
<evidence type="ECO:0000256" key="2">
    <source>
        <dbReference type="RuleBase" id="RU369002"/>
    </source>
</evidence>
<dbReference type="InterPro" id="IPR002075">
    <property type="entry name" value="NTF2_dom"/>
</dbReference>
<comment type="caution">
    <text evidence="4">The sequence shown here is derived from an EMBL/GenBank/DDBJ whole genome shotgun (WGS) entry which is preliminary data.</text>
</comment>
<dbReference type="FunFam" id="3.10.450.50:FF:000005">
    <property type="entry name" value="Nuclear transport factor 2"/>
    <property type="match status" value="1"/>
</dbReference>
<evidence type="ECO:0000259" key="3">
    <source>
        <dbReference type="PROSITE" id="PS50177"/>
    </source>
</evidence>
<keyword evidence="2" id="KW-0813">Transport</keyword>